<evidence type="ECO:0000256" key="1">
    <source>
        <dbReference type="PIRNR" id="PIRNR032126"/>
    </source>
</evidence>
<accession>A0A1I1JPV2</accession>
<keyword evidence="3" id="KW-1133">Transmembrane helix</keyword>
<dbReference type="InterPro" id="IPR016989">
    <property type="entry name" value="Atp1_alphaprobac"/>
</dbReference>
<proteinExistence type="inferred from homology"/>
<organism evidence="4 5">
    <name type="scientific">Tropicimonas isoalkanivorans</name>
    <dbReference type="NCBI Taxonomy" id="441112"/>
    <lineage>
        <taxon>Bacteria</taxon>
        <taxon>Pseudomonadati</taxon>
        <taxon>Pseudomonadota</taxon>
        <taxon>Alphaproteobacteria</taxon>
        <taxon>Rhodobacterales</taxon>
        <taxon>Roseobacteraceae</taxon>
        <taxon>Tropicimonas</taxon>
    </lineage>
</organism>
<comment type="function">
    <text evidence="1">A possible function for this protein is to guide the assembly of the membrane sector of the ATPase enzyme complex.</text>
</comment>
<feature type="compositionally biased region" description="Basic and acidic residues" evidence="2">
    <location>
        <begin position="112"/>
        <end position="126"/>
    </location>
</feature>
<keyword evidence="1 3" id="KW-0472">Membrane</keyword>
<sequence>MAEDSDSERLRRLEERIAAARGEEATGSPAADKYNQANVAWRMVTELVAGIVIGLGIGLGLDALLGTKPFLLVLFILLGLVAGIKTMMRTANEIQKSGATGAGEDIQAADAADEKQAAGAARDERD</sequence>
<dbReference type="RefSeq" id="WP_093360764.1">
    <property type="nucleotide sequence ID" value="NZ_FOLG01000005.1"/>
</dbReference>
<keyword evidence="1" id="KW-0375">Hydrogen ion transport</keyword>
<evidence type="ECO:0000256" key="2">
    <source>
        <dbReference type="SAM" id="MobiDB-lite"/>
    </source>
</evidence>
<reference evidence="4 5" key="1">
    <citation type="submission" date="2016-10" db="EMBL/GenBank/DDBJ databases">
        <authorList>
            <person name="de Groot N.N."/>
        </authorList>
    </citation>
    <scope>NUCLEOTIDE SEQUENCE [LARGE SCALE GENOMIC DNA]</scope>
    <source>
        <strain evidence="4 5">DSM 19548</strain>
    </source>
</reference>
<dbReference type="InterPro" id="IPR032820">
    <property type="entry name" value="ATPase_put"/>
</dbReference>
<dbReference type="Pfam" id="PF09527">
    <property type="entry name" value="ATPase_gene1"/>
    <property type="match status" value="1"/>
</dbReference>
<evidence type="ECO:0000313" key="5">
    <source>
        <dbReference type="Proteomes" id="UP000198728"/>
    </source>
</evidence>
<keyword evidence="1" id="KW-0813">Transport</keyword>
<keyword evidence="5" id="KW-1185">Reference proteome</keyword>
<gene>
    <name evidence="4" type="ORF">SAMN04488094_105211</name>
</gene>
<keyword evidence="1" id="KW-0406">Ion transport</keyword>
<feature type="region of interest" description="Disordered" evidence="2">
    <location>
        <begin position="105"/>
        <end position="126"/>
    </location>
</feature>
<name>A0A1I1JPV2_9RHOB</name>
<dbReference type="STRING" id="441112.SAMN04488094_105211"/>
<dbReference type="PIRSF" id="PIRSF032126">
    <property type="entry name" value="F0F1_ATP_synthase_subunit_I"/>
    <property type="match status" value="1"/>
</dbReference>
<keyword evidence="3" id="KW-0812">Transmembrane</keyword>
<dbReference type="GO" id="GO:1902600">
    <property type="term" value="P:proton transmembrane transport"/>
    <property type="evidence" value="ECO:0007669"/>
    <property type="project" value="UniProtKB-KW"/>
</dbReference>
<dbReference type="EMBL" id="FOLG01000005">
    <property type="protein sequence ID" value="SFC50425.1"/>
    <property type="molecule type" value="Genomic_DNA"/>
</dbReference>
<evidence type="ECO:0000313" key="4">
    <source>
        <dbReference type="EMBL" id="SFC50425.1"/>
    </source>
</evidence>
<feature type="transmembrane region" description="Helical" evidence="3">
    <location>
        <begin position="43"/>
        <end position="64"/>
    </location>
</feature>
<evidence type="ECO:0000256" key="3">
    <source>
        <dbReference type="SAM" id="Phobius"/>
    </source>
</evidence>
<dbReference type="GO" id="GO:0045259">
    <property type="term" value="C:proton-transporting ATP synthase complex"/>
    <property type="evidence" value="ECO:0007669"/>
    <property type="project" value="UniProtKB-UniRule"/>
</dbReference>
<comment type="similarity">
    <text evidence="1">Belongs to the bacterial AtpI family.</text>
</comment>
<protein>
    <recommendedName>
        <fullName evidence="1">ATP synthase protein I</fullName>
    </recommendedName>
</protein>
<feature type="transmembrane region" description="Helical" evidence="3">
    <location>
        <begin position="70"/>
        <end position="88"/>
    </location>
</feature>
<dbReference type="Proteomes" id="UP000198728">
    <property type="component" value="Unassembled WGS sequence"/>
</dbReference>
<dbReference type="AlphaFoldDB" id="A0A1I1JPV2"/>